<reference evidence="2" key="3">
    <citation type="submission" date="2022-01" db="UniProtKB">
        <authorList>
            <consortium name="EnsemblPlants"/>
        </authorList>
    </citation>
    <scope>IDENTIFICATION</scope>
    <source>
        <strain evidence="2">subsp. vulgare</strain>
    </source>
</reference>
<dbReference type="EnsemblPlants" id="HORVU.MOREX.r3.3HG0251360.1">
    <property type="protein sequence ID" value="HORVU.MOREX.r3.3HG0251360.1.CDS1"/>
    <property type="gene ID" value="HORVU.MOREX.r3.3HG0251360"/>
</dbReference>
<sequence length="232" mass="26500">MASRTMPGRATFAATWASTRSASTCCFGAPPKTLHSTISQTNSTGDGPRAEHTPRCLATFHGSVACDSWQLTWRSWAPPRVKFFLWLVSLDRCWTADRLRRHGLQHHPRCVFCDQEPETMRHLLVTCPFSRQVWHETLSWLRLACRPPDREALNDWWLHAKRETPKAMRKGLATITHLTAWLLWKHRNSCVFDGEQPSMTLLSARIREEAALWVRAGAVGLGVVLPITWDVH</sequence>
<dbReference type="PANTHER" id="PTHR33116:SF78">
    <property type="entry name" value="OS12G0587133 PROTEIN"/>
    <property type="match status" value="1"/>
</dbReference>
<dbReference type="Pfam" id="PF13966">
    <property type="entry name" value="zf-RVT"/>
    <property type="match status" value="1"/>
</dbReference>
<name>A0A8I6X6D7_HORVV</name>
<keyword evidence="3" id="KW-1185">Reference proteome</keyword>
<protein>
    <recommendedName>
        <fullName evidence="1">Reverse transcriptase zinc-binding domain-containing protein</fullName>
    </recommendedName>
</protein>
<dbReference type="AlphaFoldDB" id="A0A8I6X6D7"/>
<accession>A0A8I6X6D7</accession>
<reference evidence="2" key="2">
    <citation type="submission" date="2020-10" db="EMBL/GenBank/DDBJ databases">
        <authorList>
            <person name="Scholz U."/>
            <person name="Mascher M."/>
            <person name="Fiebig A."/>
        </authorList>
    </citation>
    <scope>NUCLEOTIDE SEQUENCE [LARGE SCALE GENOMIC DNA]</scope>
    <source>
        <strain evidence="2">cv. Morex</strain>
    </source>
</reference>
<evidence type="ECO:0000313" key="3">
    <source>
        <dbReference type="Proteomes" id="UP000011116"/>
    </source>
</evidence>
<evidence type="ECO:0000259" key="1">
    <source>
        <dbReference type="Pfam" id="PF13966"/>
    </source>
</evidence>
<evidence type="ECO:0000313" key="2">
    <source>
        <dbReference type="EnsemblPlants" id="HORVU.MOREX.r3.3HG0251360.1.CDS1"/>
    </source>
</evidence>
<reference evidence="3" key="1">
    <citation type="journal article" date="2012" name="Nature">
        <title>A physical, genetic and functional sequence assembly of the barley genome.</title>
        <authorList>
            <consortium name="The International Barley Genome Sequencing Consortium"/>
            <person name="Mayer K.F."/>
            <person name="Waugh R."/>
            <person name="Brown J.W."/>
            <person name="Schulman A."/>
            <person name="Langridge P."/>
            <person name="Platzer M."/>
            <person name="Fincher G.B."/>
            <person name="Muehlbauer G.J."/>
            <person name="Sato K."/>
            <person name="Close T.J."/>
            <person name="Wise R.P."/>
            <person name="Stein N."/>
        </authorList>
    </citation>
    <scope>NUCLEOTIDE SEQUENCE [LARGE SCALE GENOMIC DNA]</scope>
    <source>
        <strain evidence="3">cv. Morex</strain>
    </source>
</reference>
<dbReference type="PANTHER" id="PTHR33116">
    <property type="entry name" value="REVERSE TRANSCRIPTASE ZINC-BINDING DOMAIN-CONTAINING PROTEIN-RELATED-RELATED"/>
    <property type="match status" value="1"/>
</dbReference>
<proteinExistence type="predicted"/>
<dbReference type="Gramene" id="HORVU.MOREX.r3.3HG0251360.1">
    <property type="protein sequence ID" value="HORVU.MOREX.r3.3HG0251360.1.CDS1"/>
    <property type="gene ID" value="HORVU.MOREX.r3.3HG0251360"/>
</dbReference>
<feature type="domain" description="Reverse transcriptase zinc-binding" evidence="1">
    <location>
        <begin position="64"/>
        <end position="134"/>
    </location>
</feature>
<organism evidence="2 3">
    <name type="scientific">Hordeum vulgare subsp. vulgare</name>
    <name type="common">Domesticated barley</name>
    <dbReference type="NCBI Taxonomy" id="112509"/>
    <lineage>
        <taxon>Eukaryota</taxon>
        <taxon>Viridiplantae</taxon>
        <taxon>Streptophyta</taxon>
        <taxon>Embryophyta</taxon>
        <taxon>Tracheophyta</taxon>
        <taxon>Spermatophyta</taxon>
        <taxon>Magnoliopsida</taxon>
        <taxon>Liliopsida</taxon>
        <taxon>Poales</taxon>
        <taxon>Poaceae</taxon>
        <taxon>BOP clade</taxon>
        <taxon>Pooideae</taxon>
        <taxon>Triticodae</taxon>
        <taxon>Triticeae</taxon>
        <taxon>Hordeinae</taxon>
        <taxon>Hordeum</taxon>
    </lineage>
</organism>
<dbReference type="Proteomes" id="UP000011116">
    <property type="component" value="Chromosome 3H"/>
</dbReference>
<dbReference type="InterPro" id="IPR026960">
    <property type="entry name" value="RVT-Znf"/>
</dbReference>